<proteinExistence type="predicted"/>
<dbReference type="Proteomes" id="UP001345963">
    <property type="component" value="Unassembled WGS sequence"/>
</dbReference>
<gene>
    <name evidence="1" type="ORF">ATANTOWER_007222</name>
</gene>
<feature type="non-terminal residue" evidence="1">
    <location>
        <position position="1"/>
    </location>
</feature>
<reference evidence="1 2" key="1">
    <citation type="submission" date="2021-07" db="EMBL/GenBank/DDBJ databases">
        <authorList>
            <person name="Palmer J.M."/>
        </authorList>
    </citation>
    <scope>NUCLEOTIDE SEQUENCE [LARGE SCALE GENOMIC DNA]</scope>
    <source>
        <strain evidence="1 2">AT_MEX2019</strain>
        <tissue evidence="1">Muscle</tissue>
    </source>
</reference>
<organism evidence="1 2">
    <name type="scientific">Ataeniobius toweri</name>
    <dbReference type="NCBI Taxonomy" id="208326"/>
    <lineage>
        <taxon>Eukaryota</taxon>
        <taxon>Metazoa</taxon>
        <taxon>Chordata</taxon>
        <taxon>Craniata</taxon>
        <taxon>Vertebrata</taxon>
        <taxon>Euteleostomi</taxon>
        <taxon>Actinopterygii</taxon>
        <taxon>Neopterygii</taxon>
        <taxon>Teleostei</taxon>
        <taxon>Neoteleostei</taxon>
        <taxon>Acanthomorphata</taxon>
        <taxon>Ovalentaria</taxon>
        <taxon>Atherinomorphae</taxon>
        <taxon>Cyprinodontiformes</taxon>
        <taxon>Goodeidae</taxon>
        <taxon>Ataeniobius</taxon>
    </lineage>
</organism>
<evidence type="ECO:0000313" key="2">
    <source>
        <dbReference type="Proteomes" id="UP001345963"/>
    </source>
</evidence>
<accession>A0ABU7CF57</accession>
<name>A0ABU7CF57_9TELE</name>
<sequence length="118" mass="12720">SRANLPPLTGCLTLNVTILKPKECDTFSVSEPTATPHGAAPHTVNCHGFRVRLECFNEDCGLGLTWISPRNQLCCPRVSAGFSLDVFSGGFGSASGLKNKSPHVRISRHGLNAETWKK</sequence>
<keyword evidence="2" id="KW-1185">Reference proteome</keyword>
<dbReference type="EMBL" id="JAHUTI010090344">
    <property type="protein sequence ID" value="MED6261587.1"/>
    <property type="molecule type" value="Genomic_DNA"/>
</dbReference>
<protein>
    <submittedName>
        <fullName evidence="1">Uncharacterized protein</fullName>
    </submittedName>
</protein>
<evidence type="ECO:0000313" key="1">
    <source>
        <dbReference type="EMBL" id="MED6261587.1"/>
    </source>
</evidence>
<comment type="caution">
    <text evidence="1">The sequence shown here is derived from an EMBL/GenBank/DDBJ whole genome shotgun (WGS) entry which is preliminary data.</text>
</comment>